<dbReference type="EMBL" id="CP012023">
    <property type="protein sequence ID" value="ALI55500.1"/>
    <property type="molecule type" value="Genomic_DNA"/>
</dbReference>
<protein>
    <recommendedName>
        <fullName evidence="3">Metal-binding protein</fullName>
    </recommendedName>
</protein>
<dbReference type="AlphaFoldDB" id="A0A0P0AA45"/>
<dbReference type="KEGG" id="cmar:IMCC12053_1553"/>
<evidence type="ECO:0008006" key="3">
    <source>
        <dbReference type="Google" id="ProtNLM"/>
    </source>
</evidence>
<dbReference type="InterPro" id="IPR012863">
    <property type="entry name" value="DUF1636"/>
</dbReference>
<name>A0A0P0AA45_9RHOB</name>
<dbReference type="Pfam" id="PF07845">
    <property type="entry name" value="DUF1636"/>
    <property type="match status" value="1"/>
</dbReference>
<proteinExistence type="predicted"/>
<dbReference type="STRING" id="1397108.IMCC12053_1553"/>
<organism evidence="1 2">
    <name type="scientific">Celeribacter marinus</name>
    <dbReference type="NCBI Taxonomy" id="1397108"/>
    <lineage>
        <taxon>Bacteria</taxon>
        <taxon>Pseudomonadati</taxon>
        <taxon>Pseudomonadota</taxon>
        <taxon>Alphaproteobacteria</taxon>
        <taxon>Rhodobacterales</taxon>
        <taxon>Roseobacteraceae</taxon>
        <taxon>Celeribacter</taxon>
    </lineage>
</organism>
<evidence type="ECO:0000313" key="1">
    <source>
        <dbReference type="EMBL" id="ALI55500.1"/>
    </source>
</evidence>
<keyword evidence="2" id="KW-1185">Reference proteome</keyword>
<evidence type="ECO:0000313" key="2">
    <source>
        <dbReference type="Proteomes" id="UP000064920"/>
    </source>
</evidence>
<accession>A0A0P0AA45</accession>
<dbReference type="RefSeq" id="WP_062217514.1">
    <property type="nucleotide sequence ID" value="NZ_CP012023.1"/>
</dbReference>
<dbReference type="Proteomes" id="UP000064920">
    <property type="component" value="Chromosome"/>
</dbReference>
<reference evidence="1 2" key="1">
    <citation type="submission" date="2015-05" db="EMBL/GenBank/DDBJ databases">
        <authorList>
            <person name="Wang D.B."/>
            <person name="Wang M."/>
        </authorList>
    </citation>
    <scope>NUCLEOTIDE SEQUENCE [LARGE SCALE GENOMIC DNA]</scope>
    <source>
        <strain evidence="1 2">IMCC 12053</strain>
    </source>
</reference>
<sequence>MTTWITICETCKRDDWAARGMEHTDGELLAAEIETRAGAAGVKTRRVACTMGCERACNIIVQGEDETGTAKMGYSLGKFDGTAEDAAAIVEYAALHAASPTGQVPFRTWPQGVKGHFVSRHLPLPTESDT</sequence>
<dbReference type="OrthoDB" id="424426at2"/>
<dbReference type="PATRIC" id="fig|1397108.4.peg.1587"/>
<gene>
    <name evidence="1" type="ORF">IMCC12053_1553</name>
</gene>